<dbReference type="AlphaFoldDB" id="A0AAN9QKB0"/>
<accession>A0AAN9QKB0</accession>
<reference evidence="1 2" key="1">
    <citation type="submission" date="2024-01" db="EMBL/GenBank/DDBJ databases">
        <title>The genomes of 5 underutilized Papilionoideae crops provide insights into root nodulation and disease resistanc.</title>
        <authorList>
            <person name="Jiang F."/>
        </authorList>
    </citation>
    <scope>NUCLEOTIDE SEQUENCE [LARGE SCALE GENOMIC DNA]</scope>
    <source>
        <strain evidence="1">JINMINGXINNONG_FW02</strain>
        <tissue evidence="1">Leaves</tissue>
    </source>
</reference>
<sequence length="74" mass="8155">MVGFGGGVKVGLVMELDETTSFGRGGGGVKKVRIPVISEVEQREFVLLGRVCIKWKRAEKPKQIRCLQVLSPKQ</sequence>
<keyword evidence="2" id="KW-1185">Reference proteome</keyword>
<organism evidence="1 2">
    <name type="scientific">Phaseolus coccineus</name>
    <name type="common">Scarlet runner bean</name>
    <name type="synonym">Phaseolus multiflorus</name>
    <dbReference type="NCBI Taxonomy" id="3886"/>
    <lineage>
        <taxon>Eukaryota</taxon>
        <taxon>Viridiplantae</taxon>
        <taxon>Streptophyta</taxon>
        <taxon>Embryophyta</taxon>
        <taxon>Tracheophyta</taxon>
        <taxon>Spermatophyta</taxon>
        <taxon>Magnoliopsida</taxon>
        <taxon>eudicotyledons</taxon>
        <taxon>Gunneridae</taxon>
        <taxon>Pentapetalae</taxon>
        <taxon>rosids</taxon>
        <taxon>fabids</taxon>
        <taxon>Fabales</taxon>
        <taxon>Fabaceae</taxon>
        <taxon>Papilionoideae</taxon>
        <taxon>50 kb inversion clade</taxon>
        <taxon>NPAAA clade</taxon>
        <taxon>indigoferoid/millettioid clade</taxon>
        <taxon>Phaseoleae</taxon>
        <taxon>Phaseolus</taxon>
    </lineage>
</organism>
<gene>
    <name evidence="1" type="ORF">VNO80_26260</name>
</gene>
<proteinExistence type="predicted"/>
<protein>
    <submittedName>
        <fullName evidence="1">Uncharacterized protein</fullName>
    </submittedName>
</protein>
<evidence type="ECO:0000313" key="1">
    <source>
        <dbReference type="EMBL" id="KAK7334503.1"/>
    </source>
</evidence>
<dbReference type="Proteomes" id="UP001374584">
    <property type="component" value="Unassembled WGS sequence"/>
</dbReference>
<dbReference type="EMBL" id="JAYMYR010000010">
    <property type="protein sequence ID" value="KAK7334503.1"/>
    <property type="molecule type" value="Genomic_DNA"/>
</dbReference>
<comment type="caution">
    <text evidence="1">The sequence shown here is derived from an EMBL/GenBank/DDBJ whole genome shotgun (WGS) entry which is preliminary data.</text>
</comment>
<name>A0AAN9QKB0_PHACN</name>
<evidence type="ECO:0000313" key="2">
    <source>
        <dbReference type="Proteomes" id="UP001374584"/>
    </source>
</evidence>